<name>A0A5J4UFA3_9EUKA</name>
<dbReference type="EMBL" id="SNRW01016689">
    <property type="protein sequence ID" value="KAA6369107.1"/>
    <property type="molecule type" value="Genomic_DNA"/>
</dbReference>
<evidence type="ECO:0000313" key="2">
    <source>
        <dbReference type="EMBL" id="KAA6369107.1"/>
    </source>
</evidence>
<organism evidence="2 3">
    <name type="scientific">Streblomastix strix</name>
    <dbReference type="NCBI Taxonomy" id="222440"/>
    <lineage>
        <taxon>Eukaryota</taxon>
        <taxon>Metamonada</taxon>
        <taxon>Preaxostyla</taxon>
        <taxon>Oxymonadida</taxon>
        <taxon>Streblomastigidae</taxon>
        <taxon>Streblomastix</taxon>
    </lineage>
</organism>
<feature type="region of interest" description="Disordered" evidence="1">
    <location>
        <begin position="75"/>
        <end position="120"/>
    </location>
</feature>
<evidence type="ECO:0000256" key="1">
    <source>
        <dbReference type="SAM" id="MobiDB-lite"/>
    </source>
</evidence>
<feature type="compositionally biased region" description="Basic residues" evidence="1">
    <location>
        <begin position="407"/>
        <end position="418"/>
    </location>
</feature>
<dbReference type="Proteomes" id="UP000324800">
    <property type="component" value="Unassembled WGS sequence"/>
</dbReference>
<reference evidence="2 3" key="1">
    <citation type="submission" date="2019-03" db="EMBL/GenBank/DDBJ databases">
        <title>Single cell metagenomics reveals metabolic interactions within the superorganism composed of flagellate Streblomastix strix and complex community of Bacteroidetes bacteria on its surface.</title>
        <authorList>
            <person name="Treitli S.C."/>
            <person name="Kolisko M."/>
            <person name="Husnik F."/>
            <person name="Keeling P."/>
            <person name="Hampl V."/>
        </authorList>
    </citation>
    <scope>NUCLEOTIDE SEQUENCE [LARGE SCALE GENOMIC DNA]</scope>
    <source>
        <strain evidence="2">ST1C</strain>
    </source>
</reference>
<accession>A0A5J4UFA3</accession>
<protein>
    <submittedName>
        <fullName evidence="2">Uncharacterized protein</fullName>
    </submittedName>
</protein>
<sequence length="456" mass="52382">NPETRQRRNYLNCRLEKVLEGVEHRSQTRCGKIIVSCIRFRRARQRERLKNCLLEQSKKEIQTGRQIKFRRKQPEFQPRYNTRDDFRSQGRGQRGGRGDYRGRCYRGNRGGHNRDNRATDTYYNSNNNLFSVIPWPPVELVPATTSNTVIPDISQRQIGGPTPQLARTPDSWRSNKTPTPKQQSKQPTPTQTPIITSQSSETISSNIIPIPTPSMQQIQQEQDHLLHPPVAVSPPPIIPSNVELPPVVEIQPNIIIQSVNNILPDPPNSWANIATQPTSLDSRAQQGAQRLHDYRILQENRAKNEYRIHMQERAQNKAQKFLMDGMLMNLEARSKGFDNPSFHSFGNIQPNYNPNQYIENLSQIPQQDYQDYSNDFDQYQMQRDDDHDSNDDVFGEADLIQLQVRGQRGRGKKNRGRGKAQSQVQPLLSSHQPIQGSMQSKLKVLGQWRRKTGAAT</sequence>
<feature type="region of interest" description="Disordered" evidence="1">
    <location>
        <begin position="404"/>
        <end position="439"/>
    </location>
</feature>
<proteinExistence type="predicted"/>
<feature type="compositionally biased region" description="Polar residues" evidence="1">
    <location>
        <begin position="420"/>
        <end position="439"/>
    </location>
</feature>
<feature type="region of interest" description="Disordered" evidence="1">
    <location>
        <begin position="151"/>
        <end position="209"/>
    </location>
</feature>
<comment type="caution">
    <text evidence="2">The sequence shown here is derived from an EMBL/GenBank/DDBJ whole genome shotgun (WGS) entry which is preliminary data.</text>
</comment>
<feature type="compositionally biased region" description="Low complexity" evidence="1">
    <location>
        <begin position="176"/>
        <end position="209"/>
    </location>
</feature>
<feature type="non-terminal residue" evidence="2">
    <location>
        <position position="1"/>
    </location>
</feature>
<dbReference type="AlphaFoldDB" id="A0A5J4UFA3"/>
<gene>
    <name evidence="2" type="ORF">EZS28_035368</name>
</gene>
<evidence type="ECO:0000313" key="3">
    <source>
        <dbReference type="Proteomes" id="UP000324800"/>
    </source>
</evidence>